<reference evidence="1 2" key="1">
    <citation type="journal article" date="2003" name="Int. J. Syst. Evol. Microbiol.">
        <title>Bacillus nealsonii sp. nov., isolated from a spacecraft-assembly facility, whose spores are gamma-radiation resistant.</title>
        <authorList>
            <person name="Venkateswaran K."/>
            <person name="Kempf M."/>
            <person name="Chen F."/>
            <person name="Satomi M."/>
            <person name="Nicholson W."/>
            <person name="Kern R."/>
        </authorList>
    </citation>
    <scope>NUCLEOTIDE SEQUENCE [LARGE SCALE GENOMIC DNA]</scope>
    <source>
        <strain evidence="1 2">FO-92</strain>
    </source>
</reference>
<protein>
    <submittedName>
        <fullName evidence="1">Uncharacterized protein</fullName>
    </submittedName>
</protein>
<dbReference type="EMBL" id="PISE01000016">
    <property type="protein sequence ID" value="PKG24091.1"/>
    <property type="molecule type" value="Genomic_DNA"/>
</dbReference>
<name>A0A2N0Z3K0_9BACI</name>
<sequence>MKEEYNKAELLEMLETIYDDLEELDSLLLGVHSNQKKELEDHLDHLELLEAAFSVFEQKLKKETPNIIAKSPEKIRRTAIFKLELS</sequence>
<accession>A0A2N0Z3K0</accession>
<evidence type="ECO:0000313" key="2">
    <source>
        <dbReference type="Proteomes" id="UP000233375"/>
    </source>
</evidence>
<dbReference type="Proteomes" id="UP000233375">
    <property type="component" value="Unassembled WGS sequence"/>
</dbReference>
<proteinExistence type="predicted"/>
<comment type="caution">
    <text evidence="1">The sequence shown here is derived from an EMBL/GenBank/DDBJ whole genome shotgun (WGS) entry which is preliminary data.</text>
</comment>
<dbReference type="AlphaFoldDB" id="A0A2N0Z3K0"/>
<organism evidence="1 2">
    <name type="scientific">Niallia nealsonii</name>
    <dbReference type="NCBI Taxonomy" id="115979"/>
    <lineage>
        <taxon>Bacteria</taxon>
        <taxon>Bacillati</taxon>
        <taxon>Bacillota</taxon>
        <taxon>Bacilli</taxon>
        <taxon>Bacillales</taxon>
        <taxon>Bacillaceae</taxon>
        <taxon>Niallia</taxon>
    </lineage>
</organism>
<keyword evidence="2" id="KW-1185">Reference proteome</keyword>
<evidence type="ECO:0000313" key="1">
    <source>
        <dbReference type="EMBL" id="PKG24091.1"/>
    </source>
</evidence>
<gene>
    <name evidence="1" type="ORF">CWS01_08460</name>
</gene>
<dbReference type="RefSeq" id="WP_101176753.1">
    <property type="nucleotide sequence ID" value="NZ_PISE01000016.1"/>
</dbReference>